<protein>
    <recommendedName>
        <fullName evidence="1">T6SS Phospholipase effector Tle1-like catalytic domain-containing protein</fullName>
    </recommendedName>
</protein>
<sequence length="594" mass="68323">MSNHSVDTAPSSLGSPDMDVVFDQFHMPQDSQERRPLKKPRSLVLCFDGTGNEFSGKEKDTNVVKLLSMLDRNDEHQYHYYQTGIGTYDVNETSIQKSKLGEIKSKVTRAIDQGFGTTFDSHVVAGYRFLMRYYEKGDKIYIFGFSRGAYTAKFLSRMVHAVGLLCRGNEEMVPFAYRLYQRHMAGELKVMEDRQCEHPETLEADEDFSQRATGELEAFSDTFCWKQAADCGKQVNIKVFFLGLWDCVNSVAVIEGKTSTLSNLPSVQGTAHHIRHAVAVDERRVKFKPALFEQDRWRTKDEHGAEDIKEVWFPGNHGDIGGGWDPVHDRLPTGEDVGVFARLKAWLWRREKEVAHDHDHHAGKATCKLCKHDAVDSHGHKRDCAPCQLSDIPLAWMIKELEEISGNLAEKGWHDKEKKPYTLLKWRKDKVDHFKHRCEHHREMALMGSVHDPLRFGFGTPWYGVLFWRFLENCPFIARWELKPQGWVWQKWPVNGGDRRDIPEEATLHHSLIHRLQIDKTYKPMNNHGDKKKGGSKKPCLAEDTKLVCTCNGKLDPYHATFNFKKHANKRGLVEVKHSLPGHEENDHSHPIAY</sequence>
<dbReference type="AlphaFoldDB" id="A0A4R8R2K3"/>
<accession>A0A4R8R2K3</accession>
<dbReference type="PANTHER" id="PTHR33840">
    <property type="match status" value="1"/>
</dbReference>
<gene>
    <name evidence="2" type="ORF">CTRI78_v008305</name>
</gene>
<evidence type="ECO:0000313" key="2">
    <source>
        <dbReference type="EMBL" id="TDZ48319.1"/>
    </source>
</evidence>
<dbReference type="InterPro" id="IPR018712">
    <property type="entry name" value="Tle1-like_cat"/>
</dbReference>
<evidence type="ECO:0000259" key="1">
    <source>
        <dbReference type="Pfam" id="PF09994"/>
    </source>
</evidence>
<name>A0A4R8R2K3_COLTR</name>
<dbReference type="PANTHER" id="PTHR33840:SF2">
    <property type="entry name" value="TLE1 PHOSPHOLIPASE DOMAIN-CONTAINING PROTEIN"/>
    <property type="match status" value="1"/>
</dbReference>
<comment type="caution">
    <text evidence="2">The sequence shown here is derived from an EMBL/GenBank/DDBJ whole genome shotgun (WGS) entry which is preliminary data.</text>
</comment>
<keyword evidence="3" id="KW-1185">Reference proteome</keyword>
<dbReference type="Proteomes" id="UP000295703">
    <property type="component" value="Unassembled WGS sequence"/>
</dbReference>
<organism evidence="2 3">
    <name type="scientific">Colletotrichum trifolii</name>
    <dbReference type="NCBI Taxonomy" id="5466"/>
    <lineage>
        <taxon>Eukaryota</taxon>
        <taxon>Fungi</taxon>
        <taxon>Dikarya</taxon>
        <taxon>Ascomycota</taxon>
        <taxon>Pezizomycotina</taxon>
        <taxon>Sordariomycetes</taxon>
        <taxon>Hypocreomycetidae</taxon>
        <taxon>Glomerellales</taxon>
        <taxon>Glomerellaceae</taxon>
        <taxon>Colletotrichum</taxon>
        <taxon>Colletotrichum orbiculare species complex</taxon>
    </lineage>
</organism>
<evidence type="ECO:0000313" key="3">
    <source>
        <dbReference type="Proteomes" id="UP000295703"/>
    </source>
</evidence>
<proteinExistence type="predicted"/>
<reference evidence="2 3" key="1">
    <citation type="submission" date="2018-12" db="EMBL/GenBank/DDBJ databases">
        <title>Genome sequence and assembly of Colletotrichum trifolii.</title>
        <authorList>
            <person name="Gan P."/>
            <person name="Shirasu K."/>
        </authorList>
    </citation>
    <scope>NUCLEOTIDE SEQUENCE [LARGE SCALE GENOMIC DNA]</scope>
    <source>
        <strain evidence="2 3">543-2</strain>
    </source>
</reference>
<dbReference type="Pfam" id="PF09994">
    <property type="entry name" value="T6SS_Tle1-like_cat"/>
    <property type="match status" value="1"/>
</dbReference>
<feature type="domain" description="T6SS Phospholipase effector Tle1-like catalytic" evidence="1">
    <location>
        <begin position="41"/>
        <end position="400"/>
    </location>
</feature>
<dbReference type="EMBL" id="RYZW01000098">
    <property type="protein sequence ID" value="TDZ48319.1"/>
    <property type="molecule type" value="Genomic_DNA"/>
</dbReference>
<dbReference type="STRING" id="5466.A0A4R8R2K3"/>